<evidence type="ECO:0000256" key="3">
    <source>
        <dbReference type="ARBA" id="ARBA00022679"/>
    </source>
</evidence>
<protein>
    <recommendedName>
        <fullName evidence="7">EGF domain-specific O-linked N-acetylglucosamine transferase</fullName>
        <ecNumber evidence="1">2.4.1.255</ecNumber>
    </recommendedName>
    <alternativeName>
        <fullName evidence="8">Extracellular O-linked N-acetylglucosamine transferase</fullName>
    </alternativeName>
</protein>
<dbReference type="GO" id="GO:0005788">
    <property type="term" value="C:endoplasmic reticulum lumen"/>
    <property type="evidence" value="ECO:0007669"/>
    <property type="project" value="TreeGrafter"/>
</dbReference>
<keyword evidence="4" id="KW-0732">Signal</keyword>
<evidence type="ECO:0000256" key="6">
    <source>
        <dbReference type="ARBA" id="ARBA00023180"/>
    </source>
</evidence>
<keyword evidence="13" id="KW-1185">Reference proteome</keyword>
<keyword evidence="3 12" id="KW-0808">Transferase</keyword>
<dbReference type="Proteomes" id="UP001054837">
    <property type="component" value="Unassembled WGS sequence"/>
</dbReference>
<evidence type="ECO:0000259" key="11">
    <source>
        <dbReference type="Pfam" id="PF04577"/>
    </source>
</evidence>
<keyword evidence="6" id="KW-0325">Glycoprotein</keyword>
<dbReference type="EC" id="2.4.1.255" evidence="1"/>
<keyword evidence="2" id="KW-0328">Glycosyltransferase</keyword>
<dbReference type="AlphaFoldDB" id="A0AAV4R873"/>
<evidence type="ECO:0000313" key="13">
    <source>
        <dbReference type="Proteomes" id="UP001054837"/>
    </source>
</evidence>
<evidence type="ECO:0000313" key="12">
    <source>
        <dbReference type="EMBL" id="GIY17587.1"/>
    </source>
</evidence>
<comment type="caution">
    <text evidence="12">The sequence shown here is derived from an EMBL/GenBank/DDBJ whole genome shotgun (WGS) entry which is preliminary data.</text>
</comment>
<dbReference type="PANTHER" id="PTHR20961">
    <property type="entry name" value="GLYCOSYLTRANSFERASE"/>
    <property type="match status" value="1"/>
</dbReference>
<evidence type="ECO:0000256" key="9">
    <source>
        <dbReference type="ARBA" id="ARBA00048317"/>
    </source>
</evidence>
<organism evidence="12 13">
    <name type="scientific">Caerostris darwini</name>
    <dbReference type="NCBI Taxonomy" id="1538125"/>
    <lineage>
        <taxon>Eukaryota</taxon>
        <taxon>Metazoa</taxon>
        <taxon>Ecdysozoa</taxon>
        <taxon>Arthropoda</taxon>
        <taxon>Chelicerata</taxon>
        <taxon>Arachnida</taxon>
        <taxon>Araneae</taxon>
        <taxon>Araneomorphae</taxon>
        <taxon>Entelegynae</taxon>
        <taxon>Araneoidea</taxon>
        <taxon>Araneidae</taxon>
        <taxon>Caerostris</taxon>
    </lineage>
</organism>
<dbReference type="Pfam" id="PF04577">
    <property type="entry name" value="Glyco_transf_61"/>
    <property type="match status" value="1"/>
</dbReference>
<comment type="catalytic activity">
    <reaction evidence="9">
        <text>L-seryl-[protein] + UDP-N-acetyl-alpha-D-glucosamine = 3-O-(N-acetyl-beta-D-glucosaminyl)-L-seryl-[protein] + UDP + H(+)</text>
        <dbReference type="Rhea" id="RHEA:48904"/>
        <dbReference type="Rhea" id="RHEA-COMP:9863"/>
        <dbReference type="Rhea" id="RHEA-COMP:12251"/>
        <dbReference type="ChEBI" id="CHEBI:15378"/>
        <dbReference type="ChEBI" id="CHEBI:29999"/>
        <dbReference type="ChEBI" id="CHEBI:57705"/>
        <dbReference type="ChEBI" id="CHEBI:58223"/>
        <dbReference type="ChEBI" id="CHEBI:90838"/>
        <dbReference type="EC" id="2.4.1.255"/>
    </reaction>
</comment>
<dbReference type="InterPro" id="IPR007657">
    <property type="entry name" value="Glycosyltransferase_61"/>
</dbReference>
<dbReference type="PANTHER" id="PTHR20961:SF148">
    <property type="entry name" value="EGF DOMAIN-SPECIFIC O-LINKED N-ACETYLGLUCOSAMINE TRANSFERASE"/>
    <property type="match status" value="1"/>
</dbReference>
<evidence type="ECO:0000256" key="5">
    <source>
        <dbReference type="ARBA" id="ARBA00022824"/>
    </source>
</evidence>
<keyword evidence="5" id="KW-0256">Endoplasmic reticulum</keyword>
<evidence type="ECO:0000256" key="7">
    <source>
        <dbReference type="ARBA" id="ARBA00040944"/>
    </source>
</evidence>
<gene>
    <name evidence="12" type="primary">Eogt</name>
    <name evidence="12" type="ORF">CDAR_247531</name>
</gene>
<accession>A0AAV4R873</accession>
<reference evidence="12 13" key="1">
    <citation type="submission" date="2021-06" db="EMBL/GenBank/DDBJ databases">
        <title>Caerostris darwini draft genome.</title>
        <authorList>
            <person name="Kono N."/>
            <person name="Arakawa K."/>
        </authorList>
    </citation>
    <scope>NUCLEOTIDE SEQUENCE [LARGE SCALE GENOMIC DNA]</scope>
</reference>
<comment type="catalytic activity">
    <reaction evidence="10">
        <text>L-threonyl-[protein] + UDP-N-acetyl-alpha-D-glucosamine = 3-O-(N-acetyl-beta-D-glucosaminyl)-L-threonyl-[protein] + UDP + H(+)</text>
        <dbReference type="Rhea" id="RHEA:48908"/>
        <dbReference type="Rhea" id="RHEA-COMP:11060"/>
        <dbReference type="Rhea" id="RHEA-COMP:12252"/>
        <dbReference type="ChEBI" id="CHEBI:15378"/>
        <dbReference type="ChEBI" id="CHEBI:30013"/>
        <dbReference type="ChEBI" id="CHEBI:57705"/>
        <dbReference type="ChEBI" id="CHEBI:58223"/>
        <dbReference type="ChEBI" id="CHEBI:90840"/>
        <dbReference type="EC" id="2.4.1.255"/>
    </reaction>
</comment>
<evidence type="ECO:0000256" key="1">
    <source>
        <dbReference type="ARBA" id="ARBA00011970"/>
    </source>
</evidence>
<evidence type="ECO:0000256" key="2">
    <source>
        <dbReference type="ARBA" id="ARBA00022676"/>
    </source>
</evidence>
<proteinExistence type="predicted"/>
<dbReference type="EMBL" id="BPLQ01005811">
    <property type="protein sequence ID" value="GIY17587.1"/>
    <property type="molecule type" value="Genomic_DNA"/>
</dbReference>
<evidence type="ECO:0000256" key="10">
    <source>
        <dbReference type="ARBA" id="ARBA00049432"/>
    </source>
</evidence>
<dbReference type="InterPro" id="IPR049625">
    <property type="entry name" value="Glyco_transf_61_cat"/>
</dbReference>
<dbReference type="GO" id="GO:0097363">
    <property type="term" value="F:protein O-acetylglucosaminyltransferase activity"/>
    <property type="evidence" value="ECO:0007669"/>
    <property type="project" value="UniProtKB-EC"/>
</dbReference>
<evidence type="ECO:0000256" key="8">
    <source>
        <dbReference type="ARBA" id="ARBA00042574"/>
    </source>
</evidence>
<name>A0AAV4R873_9ARAC</name>
<sequence>MKNCSTWSSVLWPVLNDYDSSTDDRLIARSLRKFYFLTILLYFTISSICEVSSETEIYDVNLPTEHMAYYFTSHTNESEACKKSENCPYKNLLDLKKCWGYEEDCSLSLRYSTPTCNKSSRGWAKSKEEQTEMFFKQGDFGYIRERLDELTEICTPKKKNGSFLECSKFMRFCRGKHIMFDFKTLTSLPEPMRYRDDVIREGQVGGYCKVNKKTLKQQGQHKSPLQSWYAEFEHLTELPKPLDSESCDIVINEPTFIMKLDATVNMYHHFCDFLNLYASLHMNQTFSTDLRILIWDTIPYFSNFEIVWKAFTHHPIMNLGSFKGKKVCFKDVVFPLLPRMIFGMYYNMPLIPGCQGSGLFQAFAEHLKHRLKVKDNYQDSKIRVTLISRSTQYRRILNEDQLISSLKAIPDLIVRKINFNRQMAFSNQLEISYNTDILIGIHGAGLTHMLFMPKWGAVFEIFNCEDESCYADLARLKGLEYFTWEKSDKIIPEDEGHHPTLGAHAKFTNYSFDIPEFLRIFKKALAHVRRFSPFHQKSNSCEGKKCNNSVVHNEL</sequence>
<evidence type="ECO:0000256" key="4">
    <source>
        <dbReference type="ARBA" id="ARBA00022729"/>
    </source>
</evidence>
<feature type="domain" description="Glycosyltransferase 61 catalytic" evidence="11">
    <location>
        <begin position="357"/>
        <end position="456"/>
    </location>
</feature>